<dbReference type="SUPFAM" id="SSF49464">
    <property type="entry name" value="Carboxypeptidase regulatory domain-like"/>
    <property type="match status" value="1"/>
</dbReference>
<feature type="chain" id="PRO_5030894382" evidence="10">
    <location>
        <begin position="24"/>
        <end position="894"/>
    </location>
</feature>
<dbReference type="NCBIfam" id="TIGR01782">
    <property type="entry name" value="TonB-Xanth-Caul"/>
    <property type="match status" value="1"/>
</dbReference>
<dbReference type="Gene3D" id="2.60.40.1120">
    <property type="entry name" value="Carboxypeptidase-like, regulatory domain"/>
    <property type="match status" value="1"/>
</dbReference>
<protein>
    <submittedName>
        <fullName evidence="13">TonB-dependent receptor</fullName>
    </submittedName>
</protein>
<keyword evidence="6 8" id="KW-0472">Membrane</keyword>
<keyword evidence="3 8" id="KW-1134">Transmembrane beta strand</keyword>
<feature type="signal peptide" evidence="10">
    <location>
        <begin position="1"/>
        <end position="23"/>
    </location>
</feature>
<evidence type="ECO:0000256" key="9">
    <source>
        <dbReference type="RuleBase" id="RU003357"/>
    </source>
</evidence>
<sequence>MRLYLHYSLSAICFFLLISESFAQHTDLYGKVIGPDGDPLPYAQVNVMETTFASITDMDGNFHINNIPSGHYSIATTYLGYNADLINVTLIDGEPFKLTIKMNTDVTELDGVTVYGEFTKGQAKSLNEQKNAVSIKNIVSSEQFSTMPDRNGAEALQRIPGISIVRNRGEGQNIQIRGMASEYNQVQMNGTPMPGGEDSRGAALDFMSADIMESIEVKKTLTPDMDGGAIGGAVNFTLKDAPSEFTLRAITSGGKNFHADPFNDGWGLGQQNHSLYVGNRFFNDKLGIYATGSYYLTNRGTVLEEYTLNDDDQLTRKRWNDYDVRRERYGYNVGMDYQFNDNHIIRASYNSNFFNDDRRRGRTNFNYKYDLDTPDAPISSFTEDRETQTRAKRTMTDMFGLGGEHRFKSGLKLDYKATRIKTVIDEPDGTQYYFSRKLGTSHFDTMNPWDIDGTMALEPNNPLEMNKPVRLDTKENTELDHSFTVNASQPIRLFGETSTISAGYKFWHKDKVNNAQRFMMENTSPIYLAPGQFYRRDLRFTDAEFSTLPLGDPQENYEVKNQNYQADEIINSGYLMGDIQWTSKFNTLIGARIEATRNSYEFHEYDEDNGQYLRTLSDNSSYINVLPSINAVYRINERNMIKAAIAQGLSRPSFTSLIPREVIDDENFTKRLSNPDLQPAVSTNFDLIFERYTSNMGYFTVGVFAKFLENQIYTSKNFVEENGQVWEITKPENGESSHLYGFEVAYNKNLRDLNIPMLKWVNVMANYTYTLSEQELEDGRKVVMGNSPRDMANVILTYDNPKNGFMIAIAGNYRGPLLIDVADREDRDVYFTSQFHLDISASYKVNQQFSVFTQMNNLTNQMEIETYGNPSYDHLLHQTEQYGPTVTVGLKFEL</sequence>
<feature type="domain" description="TonB-dependent receptor-like beta-barrel" evidence="11">
    <location>
        <begin position="337"/>
        <end position="858"/>
    </location>
</feature>
<dbReference type="Gene3D" id="2.170.130.10">
    <property type="entry name" value="TonB-dependent receptor, plug domain"/>
    <property type="match status" value="1"/>
</dbReference>
<keyword evidence="14" id="KW-1185">Reference proteome</keyword>
<keyword evidence="13" id="KW-0675">Receptor</keyword>
<evidence type="ECO:0000313" key="14">
    <source>
        <dbReference type="Proteomes" id="UP000585050"/>
    </source>
</evidence>
<comment type="subcellular location">
    <subcellularLocation>
        <location evidence="1 8">Cell outer membrane</location>
        <topology evidence="1 8">Multi-pass membrane protein</topology>
    </subcellularLocation>
</comment>
<dbReference type="InterPro" id="IPR008969">
    <property type="entry name" value="CarboxyPept-like_regulatory"/>
</dbReference>
<comment type="caution">
    <text evidence="13">The sequence shown here is derived from an EMBL/GenBank/DDBJ whole genome shotgun (WGS) entry which is preliminary data.</text>
</comment>
<dbReference type="InterPro" id="IPR000531">
    <property type="entry name" value="Beta-barrel_TonB"/>
</dbReference>
<accession>A0A7X8SMC0</accession>
<keyword evidence="4 8" id="KW-0812">Transmembrane</keyword>
<evidence type="ECO:0000256" key="8">
    <source>
        <dbReference type="PROSITE-ProRule" id="PRU01360"/>
    </source>
</evidence>
<evidence type="ECO:0000259" key="11">
    <source>
        <dbReference type="Pfam" id="PF00593"/>
    </source>
</evidence>
<proteinExistence type="inferred from homology"/>
<evidence type="ECO:0000256" key="3">
    <source>
        <dbReference type="ARBA" id="ARBA00022452"/>
    </source>
</evidence>
<dbReference type="InterPro" id="IPR010104">
    <property type="entry name" value="TonB_rcpt_bac"/>
</dbReference>
<organism evidence="13 14">
    <name type="scientific">Flammeovirga agarivorans</name>
    <dbReference type="NCBI Taxonomy" id="2726742"/>
    <lineage>
        <taxon>Bacteria</taxon>
        <taxon>Pseudomonadati</taxon>
        <taxon>Bacteroidota</taxon>
        <taxon>Cytophagia</taxon>
        <taxon>Cytophagales</taxon>
        <taxon>Flammeovirgaceae</taxon>
        <taxon>Flammeovirga</taxon>
    </lineage>
</organism>
<keyword evidence="2 8" id="KW-0813">Transport</keyword>
<dbReference type="AlphaFoldDB" id="A0A7X8SMC0"/>
<feature type="domain" description="TonB-dependent receptor plug" evidence="12">
    <location>
        <begin position="133"/>
        <end position="233"/>
    </location>
</feature>
<dbReference type="Gene3D" id="2.40.170.20">
    <property type="entry name" value="TonB-dependent receptor, beta-barrel domain"/>
    <property type="match status" value="1"/>
</dbReference>
<dbReference type="InterPro" id="IPR036942">
    <property type="entry name" value="Beta-barrel_TonB_sf"/>
</dbReference>
<keyword evidence="5 9" id="KW-0798">TonB box</keyword>
<gene>
    <name evidence="13" type="ORF">HGP29_16405</name>
</gene>
<dbReference type="CDD" id="cd01347">
    <property type="entry name" value="ligand_gated_channel"/>
    <property type="match status" value="1"/>
</dbReference>
<evidence type="ECO:0000259" key="12">
    <source>
        <dbReference type="Pfam" id="PF07715"/>
    </source>
</evidence>
<dbReference type="RefSeq" id="WP_168883520.1">
    <property type="nucleotide sequence ID" value="NZ_JABAIL010000005.1"/>
</dbReference>
<dbReference type="InterPro" id="IPR012910">
    <property type="entry name" value="Plug_dom"/>
</dbReference>
<dbReference type="PANTHER" id="PTHR40980:SF4">
    <property type="entry name" value="TONB-DEPENDENT RECEPTOR-LIKE BETA-BARREL DOMAIN-CONTAINING PROTEIN"/>
    <property type="match status" value="1"/>
</dbReference>
<dbReference type="Proteomes" id="UP000585050">
    <property type="component" value="Unassembled WGS sequence"/>
</dbReference>
<dbReference type="InterPro" id="IPR039426">
    <property type="entry name" value="TonB-dep_rcpt-like"/>
</dbReference>
<evidence type="ECO:0000256" key="5">
    <source>
        <dbReference type="ARBA" id="ARBA00023077"/>
    </source>
</evidence>
<evidence type="ECO:0000256" key="6">
    <source>
        <dbReference type="ARBA" id="ARBA00023136"/>
    </source>
</evidence>
<comment type="similarity">
    <text evidence="8 9">Belongs to the TonB-dependent receptor family.</text>
</comment>
<dbReference type="PROSITE" id="PS52016">
    <property type="entry name" value="TONB_DEPENDENT_REC_3"/>
    <property type="match status" value="1"/>
</dbReference>
<evidence type="ECO:0000256" key="7">
    <source>
        <dbReference type="ARBA" id="ARBA00023237"/>
    </source>
</evidence>
<dbReference type="EMBL" id="JABAIL010000005">
    <property type="protein sequence ID" value="NLR92802.1"/>
    <property type="molecule type" value="Genomic_DNA"/>
</dbReference>
<keyword evidence="7 8" id="KW-0998">Cell outer membrane</keyword>
<keyword evidence="10" id="KW-0732">Signal</keyword>
<evidence type="ECO:0000313" key="13">
    <source>
        <dbReference type="EMBL" id="NLR92802.1"/>
    </source>
</evidence>
<evidence type="ECO:0000256" key="10">
    <source>
        <dbReference type="SAM" id="SignalP"/>
    </source>
</evidence>
<dbReference type="Pfam" id="PF13715">
    <property type="entry name" value="CarbopepD_reg_2"/>
    <property type="match status" value="1"/>
</dbReference>
<evidence type="ECO:0000256" key="2">
    <source>
        <dbReference type="ARBA" id="ARBA00022448"/>
    </source>
</evidence>
<dbReference type="GO" id="GO:0009279">
    <property type="term" value="C:cell outer membrane"/>
    <property type="evidence" value="ECO:0007669"/>
    <property type="project" value="UniProtKB-SubCell"/>
</dbReference>
<dbReference type="Pfam" id="PF00593">
    <property type="entry name" value="TonB_dep_Rec_b-barrel"/>
    <property type="match status" value="1"/>
</dbReference>
<evidence type="ECO:0000256" key="1">
    <source>
        <dbReference type="ARBA" id="ARBA00004571"/>
    </source>
</evidence>
<dbReference type="InterPro" id="IPR037066">
    <property type="entry name" value="Plug_dom_sf"/>
</dbReference>
<evidence type="ECO:0000256" key="4">
    <source>
        <dbReference type="ARBA" id="ARBA00022692"/>
    </source>
</evidence>
<reference evidence="13 14" key="1">
    <citation type="submission" date="2020-04" db="EMBL/GenBank/DDBJ databases">
        <title>Flammeovirga sp. SR4, a novel species isolated from seawater.</title>
        <authorList>
            <person name="Wang X."/>
        </authorList>
    </citation>
    <scope>NUCLEOTIDE SEQUENCE [LARGE SCALE GENOMIC DNA]</scope>
    <source>
        <strain evidence="13 14">SR4</strain>
    </source>
</reference>
<name>A0A7X8SMC0_9BACT</name>
<dbReference type="PANTHER" id="PTHR40980">
    <property type="entry name" value="PLUG DOMAIN-CONTAINING PROTEIN"/>
    <property type="match status" value="1"/>
</dbReference>
<dbReference type="SUPFAM" id="SSF56935">
    <property type="entry name" value="Porins"/>
    <property type="match status" value="1"/>
</dbReference>
<dbReference type="Pfam" id="PF07715">
    <property type="entry name" value="Plug"/>
    <property type="match status" value="1"/>
</dbReference>